<dbReference type="AlphaFoldDB" id="A0A2K8UEE9"/>
<dbReference type="RefSeq" id="WP_100921632.1">
    <property type="nucleotide sequence ID" value="NZ_CP020370.1"/>
</dbReference>
<gene>
    <name evidence="2" type="ORF">THSYN_25520</name>
</gene>
<dbReference type="EMBL" id="CP020370">
    <property type="protein sequence ID" value="AUB83960.1"/>
    <property type="molecule type" value="Genomic_DNA"/>
</dbReference>
<evidence type="ECO:0000256" key="1">
    <source>
        <dbReference type="SAM" id="MobiDB-lite"/>
    </source>
</evidence>
<reference evidence="2 3" key="1">
    <citation type="submission" date="2017-03" db="EMBL/GenBank/DDBJ databases">
        <title>Complete genome sequence of Candidatus 'Thiodictyon syntrophicum' sp. nov. strain Cad16T, a photolithoautotroph purple sulfur bacterium isolated from an alpine meromictic lake.</title>
        <authorList>
            <person name="Luedin S.M."/>
            <person name="Pothier J.F."/>
            <person name="Danza F."/>
            <person name="Storelli N."/>
            <person name="Wittwer M."/>
            <person name="Tonolla M."/>
        </authorList>
    </citation>
    <scope>NUCLEOTIDE SEQUENCE [LARGE SCALE GENOMIC DNA]</scope>
    <source>
        <strain evidence="2 3">Cad16T</strain>
    </source>
</reference>
<dbReference type="Proteomes" id="UP000232638">
    <property type="component" value="Chromosome"/>
</dbReference>
<dbReference type="KEGG" id="tsy:THSYN_25520"/>
<organism evidence="2 3">
    <name type="scientific">Candidatus Thiodictyon syntrophicum</name>
    <dbReference type="NCBI Taxonomy" id="1166950"/>
    <lineage>
        <taxon>Bacteria</taxon>
        <taxon>Pseudomonadati</taxon>
        <taxon>Pseudomonadota</taxon>
        <taxon>Gammaproteobacteria</taxon>
        <taxon>Chromatiales</taxon>
        <taxon>Chromatiaceae</taxon>
        <taxon>Thiodictyon</taxon>
    </lineage>
</organism>
<feature type="region of interest" description="Disordered" evidence="1">
    <location>
        <begin position="129"/>
        <end position="165"/>
    </location>
</feature>
<protein>
    <recommendedName>
        <fullName evidence="4">VWFA domain-containing protein</fullName>
    </recommendedName>
</protein>
<proteinExistence type="predicted"/>
<accession>A0A2K8UEE9</accession>
<keyword evidence="3" id="KW-1185">Reference proteome</keyword>
<feature type="compositionally biased region" description="Low complexity" evidence="1">
    <location>
        <begin position="129"/>
        <end position="142"/>
    </location>
</feature>
<dbReference type="InterPro" id="IPR036465">
    <property type="entry name" value="vWFA_dom_sf"/>
</dbReference>
<sequence>MDSPQPPAPITLTAIPAGGETPEPLALQPDAAGDYRFSLQCLPGADAIHLELARGGQPCLRAEVRAQADEVVGCHLRLDDGGEPVLLVGSHQVLFLPLEPAATTPAPLPVPRAETPWDLCLVIDATTRTATAPPGRAPTDPGHPSATPGPDPDQRDMPTAPPGLDAFLLNQPDQWRAVVAPVVDLVRHLGGPGQGCRLAVIAFGDEAPPPGIYAPDLLPDFHLRSLPPERPEHLLIPMTPESLTELLLTRLTPSPGGDFVDALADALAAAGRLQWGDERRRLLLLIGDSPGHATAHPAPYGGDALPRRADVDTETARLHRDHGVEVLTLYHPPPAAFAKTLLPAQAALIRHAREQYRRLAGRPALAFTTGDFDPRQAADTLLGRRTPLGRGACWGWLVEG</sequence>
<name>A0A2K8UEE9_9GAMM</name>
<evidence type="ECO:0000313" key="3">
    <source>
        <dbReference type="Proteomes" id="UP000232638"/>
    </source>
</evidence>
<evidence type="ECO:0008006" key="4">
    <source>
        <dbReference type="Google" id="ProtNLM"/>
    </source>
</evidence>
<evidence type="ECO:0000313" key="2">
    <source>
        <dbReference type="EMBL" id="AUB83960.1"/>
    </source>
</evidence>
<dbReference type="OrthoDB" id="9821834at2"/>
<dbReference type="SUPFAM" id="SSF53300">
    <property type="entry name" value="vWA-like"/>
    <property type="match status" value="1"/>
</dbReference>